<sequence>MDKEDFTDSTCRISACDTCHFLVAGTVGYSCSSCRYKVHRVCPVPAATVNVLQPPPPATAPAATAAARPRPLPPGFGTQLGMTAANGFAYGVGSGVAREGIHYGAHYAAGSISSSHHQLQYHHDDVPGDDGQGDAFGFDMDY</sequence>
<proteinExistence type="predicted"/>
<dbReference type="Proteomes" id="UP000026962">
    <property type="component" value="Chromosome 6"/>
</dbReference>
<organism evidence="1">
    <name type="scientific">Oryza punctata</name>
    <name type="common">Red rice</name>
    <dbReference type="NCBI Taxonomy" id="4537"/>
    <lineage>
        <taxon>Eukaryota</taxon>
        <taxon>Viridiplantae</taxon>
        <taxon>Streptophyta</taxon>
        <taxon>Embryophyta</taxon>
        <taxon>Tracheophyta</taxon>
        <taxon>Spermatophyta</taxon>
        <taxon>Magnoliopsida</taxon>
        <taxon>Liliopsida</taxon>
        <taxon>Poales</taxon>
        <taxon>Poaceae</taxon>
        <taxon>BOP clade</taxon>
        <taxon>Oryzoideae</taxon>
        <taxon>Oryzeae</taxon>
        <taxon>Oryzinae</taxon>
        <taxon>Oryza</taxon>
    </lineage>
</organism>
<evidence type="ECO:0000313" key="1">
    <source>
        <dbReference type="EnsemblPlants" id="OPUNC06G05840.1"/>
    </source>
</evidence>
<evidence type="ECO:0008006" key="3">
    <source>
        <dbReference type="Google" id="ProtNLM"/>
    </source>
</evidence>
<protein>
    <recommendedName>
        <fullName evidence="3">Phorbol-ester/DAG-type domain-containing protein</fullName>
    </recommendedName>
</protein>
<reference evidence="1" key="2">
    <citation type="submission" date="2018-05" db="EMBL/GenBank/DDBJ databases">
        <title>OpunRS2 (Oryza punctata Reference Sequence Version 2).</title>
        <authorList>
            <person name="Zhang J."/>
            <person name="Kudrna D."/>
            <person name="Lee S."/>
            <person name="Talag J."/>
            <person name="Welchert J."/>
            <person name="Wing R.A."/>
        </authorList>
    </citation>
    <scope>NUCLEOTIDE SEQUENCE [LARGE SCALE GENOMIC DNA]</scope>
</reference>
<name>A0A0E0L8X4_ORYPU</name>
<dbReference type="HOGENOM" id="CLU_1819000_0_0_1"/>
<dbReference type="AlphaFoldDB" id="A0A0E0L8X4"/>
<dbReference type="Gramene" id="OPUNC06G05840.1">
    <property type="protein sequence ID" value="OPUNC06G05840.1"/>
    <property type="gene ID" value="OPUNC06G05840"/>
</dbReference>
<evidence type="ECO:0000313" key="2">
    <source>
        <dbReference type="Proteomes" id="UP000026962"/>
    </source>
</evidence>
<dbReference type="EnsemblPlants" id="OPUNC06G05840.1">
    <property type="protein sequence ID" value="OPUNC06G05840.1"/>
    <property type="gene ID" value="OPUNC06G05840"/>
</dbReference>
<dbReference type="PROSITE" id="PS51257">
    <property type="entry name" value="PROKAR_LIPOPROTEIN"/>
    <property type="match status" value="1"/>
</dbReference>
<accession>A0A0E0L8X4</accession>
<reference evidence="1" key="1">
    <citation type="submission" date="2015-04" db="UniProtKB">
        <authorList>
            <consortium name="EnsemblPlants"/>
        </authorList>
    </citation>
    <scope>IDENTIFICATION</scope>
</reference>
<keyword evidence="2" id="KW-1185">Reference proteome</keyword>